<reference evidence="11 12" key="1">
    <citation type="journal article" date="2010" name="Stand. Genomic Sci.">
        <title>Complete genome sequence of Aminobacterium colombiense type strain (ALA-1).</title>
        <authorList>
            <person name="Chertkov O."/>
            <person name="Sikorski J."/>
            <person name="Brambilla E."/>
            <person name="Lapidus A."/>
            <person name="Copeland A."/>
            <person name="Glavina Del Rio T."/>
            <person name="Nolan M."/>
            <person name="Lucas S."/>
            <person name="Tice H."/>
            <person name="Cheng J.F."/>
            <person name="Han C."/>
            <person name="Detter J.C."/>
            <person name="Bruce D."/>
            <person name="Tapia R."/>
            <person name="Goodwin L."/>
            <person name="Pitluck S."/>
            <person name="Liolios K."/>
            <person name="Ivanova N."/>
            <person name="Mavromatis K."/>
            <person name="Ovchinnikova G."/>
            <person name="Pati A."/>
            <person name="Chen A."/>
            <person name="Palaniappan K."/>
            <person name="Land M."/>
            <person name="Hauser L."/>
            <person name="Chang Y.J."/>
            <person name="Jeffries C.D."/>
            <person name="Spring S."/>
            <person name="Rohde M."/>
            <person name="Goker M."/>
            <person name="Bristow J."/>
            <person name="Eisen J.A."/>
            <person name="Markowitz V."/>
            <person name="Hugenholtz P."/>
            <person name="Kyrpides N.C."/>
            <person name="Klenk H.P."/>
        </authorList>
    </citation>
    <scope>NUCLEOTIDE SEQUENCE [LARGE SCALE GENOMIC DNA]</scope>
    <source>
        <strain evidence="12">DSM 12261 / ALA-1</strain>
    </source>
</reference>
<feature type="transmembrane region" description="Helical" evidence="9">
    <location>
        <begin position="125"/>
        <end position="144"/>
    </location>
</feature>
<dbReference type="AlphaFoldDB" id="D5EGM1"/>
<evidence type="ECO:0000256" key="1">
    <source>
        <dbReference type="ARBA" id="ARBA00004429"/>
    </source>
</evidence>
<keyword evidence="5 9" id="KW-0812">Transmembrane</keyword>
<evidence type="ECO:0000256" key="3">
    <source>
        <dbReference type="ARBA" id="ARBA00022475"/>
    </source>
</evidence>
<accession>D5EGM1</accession>
<keyword evidence="2" id="KW-0813">Transport</keyword>
<dbReference type="GO" id="GO:0005886">
    <property type="term" value="C:plasma membrane"/>
    <property type="evidence" value="ECO:0007669"/>
    <property type="project" value="UniProtKB-SubCell"/>
</dbReference>
<keyword evidence="3" id="KW-1003">Cell membrane</keyword>
<feature type="domain" description="Tripartite ATP-independent periplasmic transporters DctQ component" evidence="10">
    <location>
        <begin position="21"/>
        <end position="150"/>
    </location>
</feature>
<keyword evidence="12" id="KW-1185">Reference proteome</keyword>
<feature type="transmembrane region" description="Helical" evidence="9">
    <location>
        <begin position="47"/>
        <end position="62"/>
    </location>
</feature>
<dbReference type="PANTHER" id="PTHR35011:SF2">
    <property type="entry name" value="2,3-DIKETO-L-GULONATE TRAP TRANSPORTER SMALL PERMEASE PROTEIN YIAM"/>
    <property type="match status" value="1"/>
</dbReference>
<evidence type="ECO:0000256" key="5">
    <source>
        <dbReference type="ARBA" id="ARBA00022692"/>
    </source>
</evidence>
<dbReference type="InterPro" id="IPR055348">
    <property type="entry name" value="DctQ"/>
</dbReference>
<evidence type="ECO:0000256" key="8">
    <source>
        <dbReference type="ARBA" id="ARBA00038436"/>
    </source>
</evidence>
<evidence type="ECO:0000259" key="10">
    <source>
        <dbReference type="Pfam" id="PF04290"/>
    </source>
</evidence>
<dbReference type="OrthoDB" id="4964541at2"/>
<organism evidence="11 12">
    <name type="scientific">Aminobacterium colombiense (strain DSM 12261 / ALA-1)</name>
    <dbReference type="NCBI Taxonomy" id="572547"/>
    <lineage>
        <taxon>Bacteria</taxon>
        <taxon>Thermotogati</taxon>
        <taxon>Synergistota</taxon>
        <taxon>Synergistia</taxon>
        <taxon>Synergistales</taxon>
        <taxon>Aminobacteriaceae</taxon>
        <taxon>Aminobacterium</taxon>
    </lineage>
</organism>
<protein>
    <submittedName>
        <fullName evidence="11">Tripartite ATP-independent periplasmic transporter DctQ component</fullName>
    </submittedName>
</protein>
<proteinExistence type="inferred from homology"/>
<evidence type="ECO:0000256" key="2">
    <source>
        <dbReference type="ARBA" id="ARBA00022448"/>
    </source>
</evidence>
<dbReference type="STRING" id="572547.Amico_1587"/>
<comment type="subcellular location">
    <subcellularLocation>
        <location evidence="1">Cell inner membrane</location>
        <topology evidence="1">Multi-pass membrane protein</topology>
    </subcellularLocation>
</comment>
<dbReference type="EMBL" id="CP001997">
    <property type="protein sequence ID" value="ADE57703.1"/>
    <property type="molecule type" value="Genomic_DNA"/>
</dbReference>
<gene>
    <name evidence="11" type="ordered locus">Amico_1587</name>
</gene>
<dbReference type="HOGENOM" id="CLU_086356_3_4_0"/>
<evidence type="ECO:0000313" key="12">
    <source>
        <dbReference type="Proteomes" id="UP000002366"/>
    </source>
</evidence>
<dbReference type="KEGG" id="aco:Amico_1587"/>
<dbReference type="Pfam" id="PF04290">
    <property type="entry name" value="DctQ"/>
    <property type="match status" value="1"/>
</dbReference>
<keyword evidence="6 9" id="KW-1133">Transmembrane helix</keyword>
<evidence type="ECO:0000313" key="11">
    <source>
        <dbReference type="EMBL" id="ADE57703.1"/>
    </source>
</evidence>
<evidence type="ECO:0000256" key="4">
    <source>
        <dbReference type="ARBA" id="ARBA00022519"/>
    </source>
</evidence>
<comment type="similarity">
    <text evidence="8">Belongs to the TRAP transporter small permease family.</text>
</comment>
<name>D5EGM1_AMICL</name>
<evidence type="ECO:0000256" key="9">
    <source>
        <dbReference type="SAM" id="Phobius"/>
    </source>
</evidence>
<dbReference type="Proteomes" id="UP000002366">
    <property type="component" value="Chromosome"/>
</dbReference>
<evidence type="ECO:0000256" key="6">
    <source>
        <dbReference type="ARBA" id="ARBA00022989"/>
    </source>
</evidence>
<dbReference type="GO" id="GO:0015740">
    <property type="term" value="P:C4-dicarboxylate transport"/>
    <property type="evidence" value="ECO:0007669"/>
    <property type="project" value="TreeGrafter"/>
</dbReference>
<dbReference type="InterPro" id="IPR007387">
    <property type="entry name" value="TRAP_DctQ"/>
</dbReference>
<feature type="transmembrane region" description="Helical" evidence="9">
    <location>
        <begin position="83"/>
        <end position="105"/>
    </location>
</feature>
<dbReference type="RefSeq" id="WP_013048966.1">
    <property type="nucleotide sequence ID" value="NC_014011.1"/>
</dbReference>
<keyword evidence="4" id="KW-0997">Cell inner membrane</keyword>
<sequence length="156" mass="18131">MLKKLWDHFEELVGAVMLMIMVSIAFINVVTRYFIKYPLSFTEEIEVNLFVWLVMLGTSMAFKQGANLSMTFFYERLAPKKRLICFVFSTAASILFFAVLAYYGYVEVIDEIALDVTTESLDIPVWIYTIATPVFSVLIILRLLQHSIQTYKEHQF</sequence>
<keyword evidence="7 9" id="KW-0472">Membrane</keyword>
<dbReference type="eggNOG" id="COG3090">
    <property type="taxonomic scope" value="Bacteria"/>
</dbReference>
<dbReference type="PANTHER" id="PTHR35011">
    <property type="entry name" value="2,3-DIKETO-L-GULONATE TRAP TRANSPORTER SMALL PERMEASE PROTEIN YIAM"/>
    <property type="match status" value="1"/>
</dbReference>
<feature type="transmembrane region" description="Helical" evidence="9">
    <location>
        <begin position="12"/>
        <end position="35"/>
    </location>
</feature>
<dbReference type="GO" id="GO:0022857">
    <property type="term" value="F:transmembrane transporter activity"/>
    <property type="evidence" value="ECO:0007669"/>
    <property type="project" value="TreeGrafter"/>
</dbReference>
<evidence type="ECO:0000256" key="7">
    <source>
        <dbReference type="ARBA" id="ARBA00023136"/>
    </source>
</evidence>